<dbReference type="RefSeq" id="WP_138327167.1">
    <property type="nucleotide sequence ID" value="NZ_VCDI01000006.1"/>
</dbReference>
<evidence type="ECO:0000313" key="2">
    <source>
        <dbReference type="Proteomes" id="UP000305654"/>
    </source>
</evidence>
<organism evidence="1 2">
    <name type="scientific">Lichenicoccus roseus</name>
    <dbReference type="NCBI Taxonomy" id="2683649"/>
    <lineage>
        <taxon>Bacteria</taxon>
        <taxon>Pseudomonadati</taxon>
        <taxon>Pseudomonadota</taxon>
        <taxon>Alphaproteobacteria</taxon>
        <taxon>Acetobacterales</taxon>
        <taxon>Acetobacteraceae</taxon>
        <taxon>Lichenicoccus</taxon>
    </lineage>
</organism>
<comment type="caution">
    <text evidence="1">The sequence shown here is derived from an EMBL/GenBank/DDBJ whole genome shotgun (WGS) entry which is preliminary data.</text>
</comment>
<keyword evidence="2" id="KW-1185">Reference proteome</keyword>
<evidence type="ECO:0000313" key="1">
    <source>
        <dbReference type="EMBL" id="TLU71529.1"/>
    </source>
</evidence>
<accession>A0A5R9J3H6</accession>
<dbReference type="Proteomes" id="UP000305654">
    <property type="component" value="Unassembled WGS sequence"/>
</dbReference>
<dbReference type="EMBL" id="VCDI01000006">
    <property type="protein sequence ID" value="TLU71529.1"/>
    <property type="molecule type" value="Genomic_DNA"/>
</dbReference>
<protein>
    <submittedName>
        <fullName evidence="1">Uncharacterized protein</fullName>
    </submittedName>
</protein>
<gene>
    <name evidence="1" type="ORF">FE263_16745</name>
</gene>
<name>A0A5R9J3H6_9PROT</name>
<proteinExistence type="predicted"/>
<reference evidence="1 2" key="1">
    <citation type="submission" date="2019-05" db="EMBL/GenBank/DDBJ databases">
        <authorList>
            <person name="Pankratov T."/>
            <person name="Grouzdev D."/>
        </authorList>
    </citation>
    <scope>NUCLEOTIDE SEQUENCE [LARGE SCALE GENOMIC DNA]</scope>
    <source>
        <strain evidence="1 2">KEBCLARHB70R</strain>
    </source>
</reference>
<dbReference type="AlphaFoldDB" id="A0A5R9J3H6"/>
<sequence>MGETLRDRRLRYARAILESKSSSTALLGENAGLDGLRVLVLGAAPSETLCALMHTECRKAEARLPDASCEINSADLVLVPHVTLITLGRVARQAARALERHGRIVMANPGGERDFIGSASRELVQAGFEMPILQSRDGLICLHASPVEGLRSH</sequence>